<dbReference type="InterPro" id="IPR050721">
    <property type="entry name" value="Trk_Ktr_HKT_K-transport"/>
</dbReference>
<evidence type="ECO:0000256" key="5">
    <source>
        <dbReference type="ARBA" id="ARBA00023027"/>
    </source>
</evidence>
<name>A0A1S8AV95_9EURY</name>
<evidence type="ECO:0000256" key="2">
    <source>
        <dbReference type="ARBA" id="ARBA00022448"/>
    </source>
</evidence>
<accession>A0A1S8AV95</accession>
<dbReference type="InterPro" id="IPR036291">
    <property type="entry name" value="NAD(P)-bd_dom_sf"/>
</dbReference>
<evidence type="ECO:0000313" key="10">
    <source>
        <dbReference type="Proteomes" id="UP000189370"/>
    </source>
</evidence>
<proteinExistence type="predicted"/>
<dbReference type="PROSITE" id="PS51201">
    <property type="entry name" value="RCK_N"/>
    <property type="match status" value="1"/>
</dbReference>
<evidence type="ECO:0000256" key="3">
    <source>
        <dbReference type="ARBA" id="ARBA00022538"/>
    </source>
</evidence>
<dbReference type="GO" id="GO:0015079">
    <property type="term" value="F:potassium ion transmembrane transporter activity"/>
    <property type="evidence" value="ECO:0007669"/>
    <property type="project" value="InterPro"/>
</dbReference>
<dbReference type="PROSITE" id="PS51202">
    <property type="entry name" value="RCK_C"/>
    <property type="match status" value="1"/>
</dbReference>
<keyword evidence="2" id="KW-0813">Transport</keyword>
<dbReference type="PANTHER" id="PTHR43833">
    <property type="entry name" value="POTASSIUM CHANNEL PROTEIN 2-RELATED-RELATED"/>
    <property type="match status" value="1"/>
</dbReference>
<dbReference type="Proteomes" id="UP000189370">
    <property type="component" value="Unassembled WGS sequence"/>
</dbReference>
<reference evidence="10" key="1">
    <citation type="submission" date="2016-04" db="EMBL/GenBank/DDBJ databases">
        <authorList>
            <person name="Chen S.-C."/>
            <person name="Lai M.-C."/>
        </authorList>
    </citation>
    <scope>NUCLEOTIDE SEQUENCE [LARGE SCALE GENOMIC DNA]</scope>
    <source>
        <strain evidence="10">AB14</strain>
    </source>
</reference>
<keyword evidence="5" id="KW-0520">NAD</keyword>
<dbReference type="AlphaFoldDB" id="A0A1S8AV95"/>
<dbReference type="Pfam" id="PF02254">
    <property type="entry name" value="TrkA_N"/>
    <property type="match status" value="1"/>
</dbReference>
<keyword evidence="10" id="KW-1185">Reference proteome</keyword>
<keyword evidence="4" id="KW-0630">Potassium</keyword>
<dbReference type="GO" id="GO:0005886">
    <property type="term" value="C:plasma membrane"/>
    <property type="evidence" value="ECO:0007669"/>
    <property type="project" value="InterPro"/>
</dbReference>
<dbReference type="SUPFAM" id="SSF51735">
    <property type="entry name" value="NAD(P)-binding Rossmann-fold domains"/>
    <property type="match status" value="1"/>
</dbReference>
<dbReference type="PANTHER" id="PTHR43833:SF5">
    <property type="entry name" value="TRK SYSTEM POTASSIUM UPTAKE PROTEIN TRKA"/>
    <property type="match status" value="1"/>
</dbReference>
<gene>
    <name evidence="9" type="ORF">A6E15_05580</name>
</gene>
<dbReference type="InterPro" id="IPR006037">
    <property type="entry name" value="RCK_C"/>
</dbReference>
<evidence type="ECO:0000313" key="9">
    <source>
        <dbReference type="EMBL" id="OLZ40491.1"/>
    </source>
</evidence>
<dbReference type="Gene3D" id="3.40.50.720">
    <property type="entry name" value="NAD(P)-binding Rossmann-like Domain"/>
    <property type="match status" value="1"/>
</dbReference>
<feature type="domain" description="RCK C-terminal" evidence="8">
    <location>
        <begin position="135"/>
        <end position="217"/>
    </location>
</feature>
<evidence type="ECO:0000256" key="1">
    <source>
        <dbReference type="ARBA" id="ARBA00003660"/>
    </source>
</evidence>
<dbReference type="SUPFAM" id="SSF116726">
    <property type="entry name" value="TrkA C-terminal domain-like"/>
    <property type="match status" value="1"/>
</dbReference>
<comment type="function">
    <text evidence="1">Part of a potassium transport system.</text>
</comment>
<organism evidence="9 10">
    <name type="scientific">Natrinema saccharevitans</name>
    <dbReference type="NCBI Taxonomy" id="301967"/>
    <lineage>
        <taxon>Archaea</taxon>
        <taxon>Methanobacteriati</taxon>
        <taxon>Methanobacteriota</taxon>
        <taxon>Stenosarchaea group</taxon>
        <taxon>Halobacteria</taxon>
        <taxon>Halobacteriales</taxon>
        <taxon>Natrialbaceae</taxon>
        <taxon>Natrinema</taxon>
    </lineage>
</organism>
<dbReference type="InterPro" id="IPR006036">
    <property type="entry name" value="K_uptake_TrkA"/>
</dbReference>
<keyword evidence="3" id="KW-0633">Potassium transport</keyword>
<dbReference type="InterPro" id="IPR003148">
    <property type="entry name" value="RCK_N"/>
</dbReference>
<dbReference type="RefSeq" id="WP_076144580.1">
    <property type="nucleotide sequence ID" value="NZ_LWLN01000001.1"/>
</dbReference>
<evidence type="ECO:0000256" key="4">
    <source>
        <dbReference type="ARBA" id="ARBA00022958"/>
    </source>
</evidence>
<evidence type="ECO:0000259" key="7">
    <source>
        <dbReference type="PROSITE" id="PS51201"/>
    </source>
</evidence>
<evidence type="ECO:0000259" key="8">
    <source>
        <dbReference type="PROSITE" id="PS51202"/>
    </source>
</evidence>
<evidence type="ECO:0000256" key="6">
    <source>
        <dbReference type="ARBA" id="ARBA00023065"/>
    </source>
</evidence>
<dbReference type="STRING" id="301967.A6E15_05580"/>
<feature type="domain" description="RCK N-terminal" evidence="7">
    <location>
        <begin position="1"/>
        <end position="131"/>
    </location>
</feature>
<dbReference type="PRINTS" id="PR00335">
    <property type="entry name" value="KUPTAKETRKA"/>
</dbReference>
<sequence>MRFVIVGYGRVGSRTARILAEEGHDVVVVDNDTDRIERAGDDGFETRHGDGADEDVLVDADIGTADAIGAFTPDLNANFAACMVGTHHGCRTVLRIDEDYREDIYEKYAAEVDEIIYPERLGAAGAKTALLGGDFNVVADLAANLQLTVLEIREGSPAVGKRMSELDLPEAARIYAHGRAREPLTIPLPGTELAVGDEVAIVTEADRAADVRSSLLPAGARTSR</sequence>
<dbReference type="InterPro" id="IPR036721">
    <property type="entry name" value="RCK_C_sf"/>
</dbReference>
<protein>
    <submittedName>
        <fullName evidence="9">Potassium transporter Trk</fullName>
    </submittedName>
</protein>
<comment type="caution">
    <text evidence="9">The sequence shown here is derived from an EMBL/GenBank/DDBJ whole genome shotgun (WGS) entry which is preliminary data.</text>
</comment>
<keyword evidence="6" id="KW-0406">Ion transport</keyword>
<dbReference type="Gene3D" id="3.30.70.1450">
    <property type="entry name" value="Regulator of K+ conductance, C-terminal domain"/>
    <property type="match status" value="1"/>
</dbReference>
<dbReference type="EMBL" id="LWLN01000001">
    <property type="protein sequence ID" value="OLZ40491.1"/>
    <property type="molecule type" value="Genomic_DNA"/>
</dbReference>
<dbReference type="OrthoDB" id="169192at2157"/>
<dbReference type="Pfam" id="PF02080">
    <property type="entry name" value="TrkA_C"/>
    <property type="match status" value="1"/>
</dbReference>